<comment type="caution">
    <text evidence="1">The sequence shown here is derived from an EMBL/GenBank/DDBJ whole genome shotgun (WGS) entry which is preliminary data.</text>
</comment>
<dbReference type="RefSeq" id="WP_259509395.1">
    <property type="nucleotide sequence ID" value="NZ_JANLCM010000002.1"/>
</dbReference>
<proteinExistence type="predicted"/>
<organism evidence="1 2">
    <name type="scientific">Herbiconiux aconitum</name>
    <dbReference type="NCBI Taxonomy" id="2970913"/>
    <lineage>
        <taxon>Bacteria</taxon>
        <taxon>Bacillati</taxon>
        <taxon>Actinomycetota</taxon>
        <taxon>Actinomycetes</taxon>
        <taxon>Micrococcales</taxon>
        <taxon>Microbacteriaceae</taxon>
        <taxon>Herbiconiux</taxon>
    </lineage>
</organism>
<reference evidence="1" key="1">
    <citation type="submission" date="2022-08" db="EMBL/GenBank/DDBJ databases">
        <authorList>
            <person name="Deng Y."/>
            <person name="Han X.-F."/>
            <person name="Zhang Y.-Q."/>
        </authorList>
    </citation>
    <scope>NUCLEOTIDE SEQUENCE</scope>
    <source>
        <strain evidence="1">CPCC 205763</strain>
    </source>
</reference>
<evidence type="ECO:0000313" key="2">
    <source>
        <dbReference type="Proteomes" id="UP001165584"/>
    </source>
</evidence>
<dbReference type="EMBL" id="JANLCM010000002">
    <property type="protein sequence ID" value="MCS5719839.1"/>
    <property type="molecule type" value="Genomic_DNA"/>
</dbReference>
<gene>
    <name evidence="1" type="ORF">N1027_17045</name>
</gene>
<name>A0ABT2GY24_9MICO</name>
<evidence type="ECO:0000313" key="1">
    <source>
        <dbReference type="EMBL" id="MCS5719839.1"/>
    </source>
</evidence>
<sequence>MQHELELNAWVWNAPRSARDVRRVTELAEAVGFRSEDIGADSGTVFVVRIIAVESSNGIAATTTPRTTVTMSDAEVPLDAAAFYANIATAVGRTIARTDAYPGSPTTSIQIDSTQFVVRAPSPSTALDAVLGRVSVGRADLRSTTPDLIAV</sequence>
<accession>A0ABT2GY24</accession>
<keyword evidence="2" id="KW-1185">Reference proteome</keyword>
<protein>
    <submittedName>
        <fullName evidence="1">Uncharacterized protein</fullName>
    </submittedName>
</protein>
<dbReference type="Proteomes" id="UP001165584">
    <property type="component" value="Unassembled WGS sequence"/>
</dbReference>